<dbReference type="InterPro" id="IPR005322">
    <property type="entry name" value="Peptidase_C69"/>
</dbReference>
<protein>
    <submittedName>
        <fullName evidence="1">Peptidase C69</fullName>
    </submittedName>
</protein>
<dbReference type="GO" id="GO:0070004">
    <property type="term" value="F:cysteine-type exopeptidase activity"/>
    <property type="evidence" value="ECO:0007669"/>
    <property type="project" value="InterPro"/>
</dbReference>
<dbReference type="GO" id="GO:0016805">
    <property type="term" value="F:dipeptidase activity"/>
    <property type="evidence" value="ECO:0007669"/>
    <property type="project" value="InterPro"/>
</dbReference>
<dbReference type="EMBL" id="DRVT01000020">
    <property type="protein sequence ID" value="HHI48919.1"/>
    <property type="molecule type" value="Genomic_DNA"/>
</dbReference>
<dbReference type="PANTHER" id="PTHR12994:SF17">
    <property type="entry name" value="LD30995P"/>
    <property type="match status" value="1"/>
</dbReference>
<comment type="caution">
    <text evidence="1">The sequence shown here is derived from an EMBL/GenBank/DDBJ whole genome shotgun (WGS) entry which is preliminary data.</text>
</comment>
<reference evidence="1" key="1">
    <citation type="journal article" date="2020" name="mSystems">
        <title>Genome- and Community-Level Interaction Insights into Carbon Utilization and Element Cycling Functions of Hydrothermarchaeota in Hydrothermal Sediment.</title>
        <authorList>
            <person name="Zhou Z."/>
            <person name="Liu Y."/>
            <person name="Xu W."/>
            <person name="Pan J."/>
            <person name="Luo Z.H."/>
            <person name="Li M."/>
        </authorList>
    </citation>
    <scope>NUCLEOTIDE SEQUENCE [LARGE SCALE GENOMIC DNA]</scope>
    <source>
        <strain evidence="1">SpSt-1038</strain>
    </source>
</reference>
<sequence length="550" mass="62940">MRRIVWSLGIALCVLSLVNIGQELYGLEEKSCTAIIVGKDASVDGSVMTTHTCDGWYDSRLFIIPGGKHEPGETVKVYKNRLNADNPNVVVEVVGEIPQVAETYTYFHIAYPFMNEHQVAIGESTFGGRPELVNPNGMFYIEELEAIALQRAKTAREAIRIMGELAEKYGYADWGECLTVVDPNEGWVFEIVGPGPLWAPDSGKPGAVWVARRVPDDEVFVSANRSRIGEIDLSKPDWYMASPNVYTLAQEMGWYDPNAGKPFRFCDVYAPKESFYNSRREWRVFDLVAPSRHFDPYARWYPFSVKPDRKLSVADLMAINRDYYEGTEFDLTKGMAAGPFGTPDRYATPSKAGANWERAISMFRCSYSFVSQSRNWLPDPIGGVLWFGLDAPHATCYMPLYCGITKVPESLQVMNRFDFSRESAWWAFDFVENWANLAFCYMIQDIKAMQQKFEGEFFAVQPAIEQAALTLYQRDPDLARTFLTNYCNDVVNRVVEAWWKFADELVAKYNDGYIWQKMKGYPDWWLQAVGYTATTRLDLYKDIRYEDENK</sequence>
<gene>
    <name evidence="1" type="ORF">ENL91_01965</name>
</gene>
<organism evidence="1">
    <name type="scientific">Candidatus Methanosuratincola petrocarbonis</name>
    <name type="common">ex Vanwonterghem et al. 2016</name>
    <dbReference type="NCBI Taxonomy" id="1867261"/>
    <lineage>
        <taxon>Archaea</taxon>
        <taxon>Thermoproteota</taxon>
        <taxon>Methanosuratincolia</taxon>
        <taxon>Candidatus Methanomethylicales</taxon>
        <taxon>Candidatus Methanomethylicaceae</taxon>
        <taxon>Candidatus Methanosuratincola (ex Vanwonterghem et al. 2016)</taxon>
    </lineage>
</organism>
<dbReference type="GO" id="GO:0006508">
    <property type="term" value="P:proteolysis"/>
    <property type="evidence" value="ECO:0007669"/>
    <property type="project" value="InterPro"/>
</dbReference>
<dbReference type="AlphaFoldDB" id="A0A7J3UZA4"/>
<evidence type="ECO:0000313" key="1">
    <source>
        <dbReference type="EMBL" id="HHI48919.1"/>
    </source>
</evidence>
<dbReference type="PANTHER" id="PTHR12994">
    <property type="entry name" value="SECERNIN"/>
    <property type="match status" value="1"/>
</dbReference>
<name>A0A7J3UZA4_9CREN</name>
<proteinExistence type="predicted"/>
<dbReference type="Pfam" id="PF03577">
    <property type="entry name" value="Peptidase_C69"/>
    <property type="match status" value="1"/>
</dbReference>
<accession>A0A7J3UZA4</accession>